<dbReference type="InterPro" id="IPR003317">
    <property type="entry name" value="Cyt-d_oxidase_su2"/>
</dbReference>
<dbReference type="GO" id="GO:0005886">
    <property type="term" value="C:plasma membrane"/>
    <property type="evidence" value="ECO:0007669"/>
    <property type="project" value="UniProtKB-SubCell"/>
</dbReference>
<dbReference type="Proteomes" id="UP001301326">
    <property type="component" value="Chromosome"/>
</dbReference>
<proteinExistence type="inferred from homology"/>
<keyword evidence="5 7" id="KW-1133">Transmembrane helix</keyword>
<keyword evidence="4 7" id="KW-0812">Transmembrane</keyword>
<comment type="similarity">
    <text evidence="2">Belongs to the cytochrome ubiquinol oxidase subunit 2 family.</text>
</comment>
<reference evidence="8" key="1">
    <citation type="journal article" date="2023" name="Int. J. Mol. Sci.">
        <title>Metagenomics Revealed a New Genus 'Candidatus Thiocaldithrix dubininis' gen. nov., sp. nov. and a New Species 'Candidatus Thiothrix putei' sp. nov. in the Family Thiotrichaceae, Some Members of Which Have Traits of Both Na+- and H+-Motive Energetics.</title>
        <authorList>
            <person name="Ravin N.V."/>
            <person name="Muntyan M.S."/>
            <person name="Smolyakov D.D."/>
            <person name="Rudenko T.S."/>
            <person name="Beletsky A.V."/>
            <person name="Mardanov A.V."/>
            <person name="Grabovich M.Y."/>
        </authorList>
    </citation>
    <scope>NUCLEOTIDE SEQUENCE</scope>
    <source>
        <strain evidence="8">GKL-02</strain>
    </source>
</reference>
<keyword evidence="3" id="KW-1003">Cell membrane</keyword>
<evidence type="ECO:0000313" key="8">
    <source>
        <dbReference type="EMBL" id="WGZ93158.1"/>
    </source>
</evidence>
<dbReference type="AlphaFoldDB" id="A0AA95HCL0"/>
<protein>
    <submittedName>
        <fullName evidence="8">Cytochrome d ubiquinol oxidase subunit II</fullName>
    </submittedName>
</protein>
<feature type="transmembrane region" description="Helical" evidence="7">
    <location>
        <begin position="86"/>
        <end position="103"/>
    </location>
</feature>
<evidence type="ECO:0000256" key="5">
    <source>
        <dbReference type="ARBA" id="ARBA00022989"/>
    </source>
</evidence>
<sequence>MNELHAFLVTAWFVLLGLIIVLYVVLDGFDLGIGMLSLLEPQLELRRRMLLPISGVWDANETWLVLAGGVLFGAFPLGYALILSQLYVPVLLLLVGLILRGVGLEYSHHAEHPRWWLRLFGVGSVLATLAQGLLLGGILNGLPATGASTAGFIANWLNPFTLLVTVGVVLGYALLGATFLLQRCSDGRVQAQARRWGRLAASGMLLALAAVAVWTPLLHPPMAQRWATPPTLMVMTGVLLSGSIAGVGLFQSLRVRDYGSPFLWGLLVFVLAFIGLAVSLYPELVPGRLSLEQAAASNQTLLFMIVGIGTLMPLMLAYNGFQYLVFSKTDQTQE</sequence>
<evidence type="ECO:0000256" key="4">
    <source>
        <dbReference type="ARBA" id="ARBA00022692"/>
    </source>
</evidence>
<feature type="transmembrane region" description="Helical" evidence="7">
    <location>
        <begin position="12"/>
        <end position="39"/>
    </location>
</feature>
<evidence type="ECO:0000256" key="6">
    <source>
        <dbReference type="ARBA" id="ARBA00023136"/>
    </source>
</evidence>
<dbReference type="EMBL" id="CP124756">
    <property type="protein sequence ID" value="WGZ93158.1"/>
    <property type="molecule type" value="Genomic_DNA"/>
</dbReference>
<dbReference type="GO" id="GO:0019646">
    <property type="term" value="P:aerobic electron transport chain"/>
    <property type="evidence" value="ECO:0007669"/>
    <property type="project" value="TreeGrafter"/>
</dbReference>
<evidence type="ECO:0000256" key="2">
    <source>
        <dbReference type="ARBA" id="ARBA00007543"/>
    </source>
</evidence>
<dbReference type="GO" id="GO:0009055">
    <property type="term" value="F:electron transfer activity"/>
    <property type="evidence" value="ECO:0007669"/>
    <property type="project" value="TreeGrafter"/>
</dbReference>
<comment type="subcellular location">
    <subcellularLocation>
        <location evidence="1">Cell membrane</location>
        <topology evidence="1">Multi-pass membrane protein</topology>
    </subcellularLocation>
</comment>
<dbReference type="KEGG" id="tput:QJT81_15215"/>
<dbReference type="GO" id="GO:0070069">
    <property type="term" value="C:cytochrome complex"/>
    <property type="evidence" value="ECO:0007669"/>
    <property type="project" value="TreeGrafter"/>
</dbReference>
<evidence type="ECO:0000256" key="7">
    <source>
        <dbReference type="SAM" id="Phobius"/>
    </source>
</evidence>
<feature type="transmembrane region" description="Helical" evidence="7">
    <location>
        <begin position="231"/>
        <end position="250"/>
    </location>
</feature>
<dbReference type="GO" id="GO:0016682">
    <property type="term" value="F:oxidoreductase activity, acting on diphenols and related substances as donors, oxygen as acceptor"/>
    <property type="evidence" value="ECO:0007669"/>
    <property type="project" value="TreeGrafter"/>
</dbReference>
<gene>
    <name evidence="8" type="primary">cydB</name>
    <name evidence="8" type="ORF">QJT81_15215</name>
</gene>
<keyword evidence="6 7" id="KW-0472">Membrane</keyword>
<dbReference type="NCBIfam" id="TIGR00203">
    <property type="entry name" value="cydB"/>
    <property type="match status" value="1"/>
</dbReference>
<feature type="transmembrane region" description="Helical" evidence="7">
    <location>
        <begin position="159"/>
        <end position="181"/>
    </location>
</feature>
<evidence type="ECO:0000256" key="3">
    <source>
        <dbReference type="ARBA" id="ARBA00022475"/>
    </source>
</evidence>
<feature type="transmembrane region" description="Helical" evidence="7">
    <location>
        <begin position="201"/>
        <end position="219"/>
    </location>
</feature>
<dbReference type="PANTHER" id="PTHR43141">
    <property type="entry name" value="CYTOCHROME BD2 SUBUNIT II"/>
    <property type="match status" value="1"/>
</dbReference>
<organism evidence="8">
    <name type="scientific">Candidatus Thiothrix putei</name>
    <dbReference type="NCBI Taxonomy" id="3080811"/>
    <lineage>
        <taxon>Bacteria</taxon>
        <taxon>Pseudomonadati</taxon>
        <taxon>Pseudomonadota</taxon>
        <taxon>Gammaproteobacteria</taxon>
        <taxon>Thiotrichales</taxon>
        <taxon>Thiotrichaceae</taxon>
        <taxon>Thiothrix</taxon>
    </lineage>
</organism>
<reference evidence="8" key="2">
    <citation type="submission" date="2023-04" db="EMBL/GenBank/DDBJ databases">
        <authorList>
            <person name="Beletskiy A.V."/>
            <person name="Mardanov A.V."/>
            <person name="Ravin N.V."/>
        </authorList>
    </citation>
    <scope>NUCLEOTIDE SEQUENCE</scope>
    <source>
        <strain evidence="8">GKL-02</strain>
    </source>
</reference>
<feature type="transmembrane region" description="Helical" evidence="7">
    <location>
        <begin position="115"/>
        <end position="139"/>
    </location>
</feature>
<feature type="transmembrane region" description="Helical" evidence="7">
    <location>
        <begin position="262"/>
        <end position="281"/>
    </location>
</feature>
<accession>A0AA95HCL0</accession>
<name>A0AA95HCL0_9GAMM</name>
<dbReference type="PANTHER" id="PTHR43141:SF4">
    <property type="entry name" value="CYTOCHROME BD2 SUBUNIT II"/>
    <property type="match status" value="1"/>
</dbReference>
<evidence type="ECO:0000256" key="1">
    <source>
        <dbReference type="ARBA" id="ARBA00004651"/>
    </source>
</evidence>
<feature type="transmembrane region" description="Helical" evidence="7">
    <location>
        <begin position="301"/>
        <end position="321"/>
    </location>
</feature>
<dbReference type="Pfam" id="PF02322">
    <property type="entry name" value="Cyt_bd_oxida_II"/>
    <property type="match status" value="1"/>
</dbReference>